<accession>A0A1H1N9N9</accession>
<feature type="domain" description="Multidrug resistance protein MdtA-like alpha-helical hairpin" evidence="11">
    <location>
        <begin position="118"/>
        <end position="188"/>
    </location>
</feature>
<dbReference type="Pfam" id="PF25917">
    <property type="entry name" value="BSH_RND"/>
    <property type="match status" value="1"/>
</dbReference>
<keyword evidence="5" id="KW-0997">Cell inner membrane</keyword>
<dbReference type="AlphaFoldDB" id="A0A1H1N9N9"/>
<dbReference type="Gene3D" id="2.40.50.100">
    <property type="match status" value="1"/>
</dbReference>
<evidence type="ECO:0000256" key="1">
    <source>
        <dbReference type="ARBA" id="ARBA00004533"/>
    </source>
</evidence>
<evidence type="ECO:0000256" key="4">
    <source>
        <dbReference type="ARBA" id="ARBA00022475"/>
    </source>
</evidence>
<dbReference type="SUPFAM" id="SSF111369">
    <property type="entry name" value="HlyD-like secretion proteins"/>
    <property type="match status" value="1"/>
</dbReference>
<evidence type="ECO:0000256" key="9">
    <source>
        <dbReference type="SAM" id="MobiDB-lite"/>
    </source>
</evidence>
<evidence type="ECO:0000256" key="3">
    <source>
        <dbReference type="ARBA" id="ARBA00009477"/>
    </source>
</evidence>
<proteinExistence type="inferred from homology"/>
<dbReference type="GO" id="GO:1990281">
    <property type="term" value="C:efflux pump complex"/>
    <property type="evidence" value="ECO:0007669"/>
    <property type="project" value="TreeGrafter"/>
</dbReference>
<keyword evidence="7 10" id="KW-0472">Membrane</keyword>
<dbReference type="Gene3D" id="2.40.30.170">
    <property type="match status" value="1"/>
</dbReference>
<evidence type="ECO:0000256" key="2">
    <source>
        <dbReference type="ARBA" id="ARBA00004635"/>
    </source>
</evidence>
<reference evidence="16" key="1">
    <citation type="submission" date="2016-10" db="EMBL/GenBank/DDBJ databases">
        <authorList>
            <person name="Varghese N."/>
            <person name="Submissions S."/>
        </authorList>
    </citation>
    <scope>NUCLEOTIDE SEQUENCE [LARGE SCALE GENOMIC DNA]</scope>
    <source>
        <strain evidence="16">JCM 14963</strain>
    </source>
</reference>
<dbReference type="InterPro" id="IPR058637">
    <property type="entry name" value="YknX-like_C"/>
</dbReference>
<organism evidence="15 16">
    <name type="scientific">Halopseudomonas sabulinigri</name>
    <dbReference type="NCBI Taxonomy" id="472181"/>
    <lineage>
        <taxon>Bacteria</taxon>
        <taxon>Pseudomonadati</taxon>
        <taxon>Pseudomonadota</taxon>
        <taxon>Gammaproteobacteria</taxon>
        <taxon>Pseudomonadales</taxon>
        <taxon>Pseudomonadaceae</taxon>
        <taxon>Halopseudomonas</taxon>
    </lineage>
</organism>
<dbReference type="PANTHER" id="PTHR30469:SF12">
    <property type="entry name" value="MULTIDRUG RESISTANCE PROTEIN MDTA"/>
    <property type="match status" value="1"/>
</dbReference>
<keyword evidence="10" id="KW-1133">Transmembrane helix</keyword>
<comment type="similarity">
    <text evidence="3">Belongs to the membrane fusion protein (MFP) (TC 8.A.1) family.</text>
</comment>
<dbReference type="Pfam" id="PF25876">
    <property type="entry name" value="HH_MFP_RND"/>
    <property type="match status" value="1"/>
</dbReference>
<gene>
    <name evidence="15" type="ORF">SAMN05216271_0822</name>
</gene>
<dbReference type="RefSeq" id="WP_092284100.1">
    <property type="nucleotide sequence ID" value="NZ_LT629763.1"/>
</dbReference>
<evidence type="ECO:0000259" key="14">
    <source>
        <dbReference type="Pfam" id="PF25989"/>
    </source>
</evidence>
<comment type="subcellular location">
    <subcellularLocation>
        <location evidence="1">Cell inner membrane</location>
    </subcellularLocation>
    <subcellularLocation>
        <location evidence="2">Membrane</location>
        <topology evidence="2">Lipid-anchor</topology>
    </subcellularLocation>
</comment>
<dbReference type="GO" id="GO:0015562">
    <property type="term" value="F:efflux transmembrane transporter activity"/>
    <property type="evidence" value="ECO:0007669"/>
    <property type="project" value="TreeGrafter"/>
</dbReference>
<evidence type="ECO:0000256" key="7">
    <source>
        <dbReference type="ARBA" id="ARBA00023136"/>
    </source>
</evidence>
<dbReference type="NCBIfam" id="TIGR01730">
    <property type="entry name" value="RND_mfp"/>
    <property type="match status" value="1"/>
</dbReference>
<dbReference type="InterPro" id="IPR058626">
    <property type="entry name" value="MdtA-like_b-barrel"/>
</dbReference>
<evidence type="ECO:0000256" key="6">
    <source>
        <dbReference type="ARBA" id="ARBA00023054"/>
    </source>
</evidence>
<evidence type="ECO:0000256" key="8">
    <source>
        <dbReference type="SAM" id="Coils"/>
    </source>
</evidence>
<feature type="domain" description="Multidrug resistance protein MdtA-like beta-barrel" evidence="13">
    <location>
        <begin position="225"/>
        <end position="308"/>
    </location>
</feature>
<dbReference type="STRING" id="472181.SAMN05216271_0822"/>
<name>A0A1H1N9N9_9GAMM</name>
<dbReference type="EMBL" id="LT629763">
    <property type="protein sequence ID" value="SDR95684.1"/>
    <property type="molecule type" value="Genomic_DNA"/>
</dbReference>
<evidence type="ECO:0000259" key="13">
    <source>
        <dbReference type="Pfam" id="PF25944"/>
    </source>
</evidence>
<dbReference type="Pfam" id="PF25944">
    <property type="entry name" value="Beta-barrel_RND"/>
    <property type="match status" value="1"/>
</dbReference>
<protein>
    <submittedName>
        <fullName evidence="15">Membrane fusion protein, multidrug efflux system</fullName>
    </submittedName>
</protein>
<sequence>MAHAFSFRRHGKLLILVVGVIAVLLFAWYQFGREPAPTQAESWRRMGWDAPAVVRAEPATLGSLEVQIKSIGTVTPLNTVVVRSRVDGVLDRVAFAEGAAVEQGELLAEVDPRPYKTQLEQAEGQLQQNRATLENARADLQLYEKLWEQDSIARQQLSDQRALVKELDGTLRANQAQVEDAQLQLSWTRIEAPLAGKLGLRRVDPGNLVSSGDTEGLVTITQMQPIAVNFTVPEIELQALRSAFQGEGKLQVEALDRSERQVLATGELTTLDNQIDTTTGTLRVRARFENDDSALFPNQFVNVRLRLNTLADVVTIPADAVQFGTDRNYVYVINDGKAYIREVVLGAAANDRVAVTSGLEAGELVVLEGLDRLRDGKQVTIPGAEPAAESDVTPEGPAGGRPASGERRGPPRAGN</sequence>
<evidence type="ECO:0000256" key="5">
    <source>
        <dbReference type="ARBA" id="ARBA00022519"/>
    </source>
</evidence>
<dbReference type="Gene3D" id="2.40.420.20">
    <property type="match status" value="1"/>
</dbReference>
<keyword evidence="6 8" id="KW-0175">Coiled coil</keyword>
<feature type="domain" description="Multidrug resistance protein MdtA-like barrel-sandwich hybrid" evidence="12">
    <location>
        <begin position="78"/>
        <end position="221"/>
    </location>
</feature>
<dbReference type="InterPro" id="IPR058625">
    <property type="entry name" value="MdtA-like_BSH"/>
</dbReference>
<dbReference type="OrthoDB" id="9783047at2"/>
<dbReference type="Gene3D" id="1.10.287.470">
    <property type="entry name" value="Helix hairpin bin"/>
    <property type="match status" value="1"/>
</dbReference>
<dbReference type="Pfam" id="PF25989">
    <property type="entry name" value="YknX_C"/>
    <property type="match status" value="1"/>
</dbReference>
<feature type="region of interest" description="Disordered" evidence="9">
    <location>
        <begin position="377"/>
        <end position="415"/>
    </location>
</feature>
<evidence type="ECO:0000256" key="10">
    <source>
        <dbReference type="SAM" id="Phobius"/>
    </source>
</evidence>
<feature type="coiled-coil region" evidence="8">
    <location>
        <begin position="116"/>
        <end position="184"/>
    </location>
</feature>
<evidence type="ECO:0000259" key="12">
    <source>
        <dbReference type="Pfam" id="PF25917"/>
    </source>
</evidence>
<evidence type="ECO:0000259" key="11">
    <source>
        <dbReference type="Pfam" id="PF25876"/>
    </source>
</evidence>
<dbReference type="InterPro" id="IPR006143">
    <property type="entry name" value="RND_pump_MFP"/>
</dbReference>
<evidence type="ECO:0000313" key="16">
    <source>
        <dbReference type="Proteomes" id="UP000243413"/>
    </source>
</evidence>
<dbReference type="PANTHER" id="PTHR30469">
    <property type="entry name" value="MULTIDRUG RESISTANCE PROTEIN MDTA"/>
    <property type="match status" value="1"/>
</dbReference>
<evidence type="ECO:0000313" key="15">
    <source>
        <dbReference type="EMBL" id="SDR95684.1"/>
    </source>
</evidence>
<keyword evidence="4" id="KW-1003">Cell membrane</keyword>
<keyword evidence="10" id="KW-0812">Transmembrane</keyword>
<dbReference type="Proteomes" id="UP000243413">
    <property type="component" value="Chromosome I"/>
</dbReference>
<dbReference type="InterPro" id="IPR058624">
    <property type="entry name" value="MdtA-like_HH"/>
</dbReference>
<feature type="transmembrane region" description="Helical" evidence="10">
    <location>
        <begin position="12"/>
        <end position="31"/>
    </location>
</feature>
<feature type="domain" description="YknX-like C-terminal permuted SH3-like" evidence="14">
    <location>
        <begin position="313"/>
        <end position="381"/>
    </location>
</feature>